<dbReference type="GO" id="GO:0017061">
    <property type="term" value="F:S-methyl-5-thioadenosine phosphorylase activity"/>
    <property type="evidence" value="ECO:0007669"/>
    <property type="project" value="InterPro"/>
</dbReference>
<dbReference type="GO" id="GO:0005829">
    <property type="term" value="C:cytosol"/>
    <property type="evidence" value="ECO:0007669"/>
    <property type="project" value="TreeGrafter"/>
</dbReference>
<evidence type="ECO:0000259" key="3">
    <source>
        <dbReference type="Pfam" id="PF01048"/>
    </source>
</evidence>
<name>A0A7G6E5H3_THEFR</name>
<evidence type="ECO:0000256" key="1">
    <source>
        <dbReference type="ARBA" id="ARBA00022676"/>
    </source>
</evidence>
<dbReference type="AlphaFoldDB" id="A0A7G6E5H3"/>
<evidence type="ECO:0000313" key="4">
    <source>
        <dbReference type="EMBL" id="QNB47327.1"/>
    </source>
</evidence>
<dbReference type="InterPro" id="IPR010044">
    <property type="entry name" value="MTAP"/>
</dbReference>
<organism evidence="4 5">
    <name type="scientific">Thermanaerosceptrum fracticalcis</name>
    <dbReference type="NCBI Taxonomy" id="1712410"/>
    <lineage>
        <taxon>Bacteria</taxon>
        <taxon>Bacillati</taxon>
        <taxon>Bacillota</taxon>
        <taxon>Clostridia</taxon>
        <taxon>Eubacteriales</taxon>
        <taxon>Peptococcaceae</taxon>
        <taxon>Thermanaerosceptrum</taxon>
    </lineage>
</organism>
<dbReference type="GO" id="GO:0019509">
    <property type="term" value="P:L-methionine salvage from methylthioadenosine"/>
    <property type="evidence" value="ECO:0007669"/>
    <property type="project" value="TreeGrafter"/>
</dbReference>
<dbReference type="RefSeq" id="WP_034421302.1">
    <property type="nucleotide sequence ID" value="NZ_CP045798.1"/>
</dbReference>
<dbReference type="CDD" id="cd09010">
    <property type="entry name" value="MTAP_SsMTAPII_like_MTIP"/>
    <property type="match status" value="1"/>
</dbReference>
<evidence type="ECO:0000256" key="2">
    <source>
        <dbReference type="ARBA" id="ARBA00022679"/>
    </source>
</evidence>
<keyword evidence="5" id="KW-1185">Reference proteome</keyword>
<accession>A0A7G6E5H3</accession>
<dbReference type="GO" id="GO:0009116">
    <property type="term" value="P:nucleoside metabolic process"/>
    <property type="evidence" value="ECO:0007669"/>
    <property type="project" value="InterPro"/>
</dbReference>
<reference evidence="4 5" key="1">
    <citation type="journal article" date="2019" name="Front. Microbiol.">
        <title>Thermoanaerosceptrum fracticalcis gen. nov. sp. nov., a Novel Fumarate-Fermenting Microorganism From a Deep Fractured Carbonate Aquifer of the US Great Basin.</title>
        <authorList>
            <person name="Hamilton-Brehm S.D."/>
            <person name="Stewart L.E."/>
            <person name="Zavarin M."/>
            <person name="Caldwell M."/>
            <person name="Lawson P.A."/>
            <person name="Onstott T.C."/>
            <person name="Grzymski J."/>
            <person name="Neveux I."/>
            <person name="Lollar B.S."/>
            <person name="Russell C.E."/>
            <person name="Moser D.P."/>
        </authorList>
    </citation>
    <scope>NUCLEOTIDE SEQUENCE [LARGE SCALE GENOMIC DNA]</scope>
    <source>
        <strain evidence="4 5">DRI-13</strain>
    </source>
</reference>
<proteinExistence type="predicted"/>
<sequence length="279" mass="31355">MVSVPPALLGFIGGSGTLGMNFPQDLQDESLEFLEEGLVYKTPFGESPPFTLFQVRGKEDYQVLSCHMHGWRSGVTRAQASRQVFWVLREAGVKKVISEGGVGSLNHLLDPRDIVIPHDYIDFSLRKDVDLGTNQLLIMRQPLCPQLRDLLYRTAEAYPLKRVFSRGVYVVTDGRHFESPSECQMLKQWGGDIVGQSLCPEVYLAREIGACFAGLYTVVNYGEGIVKAWEHRELAEIFHQDAPRIGKILGQAMKELTFGECGCECQDLRKPTLLNKVYK</sequence>
<evidence type="ECO:0000313" key="5">
    <source>
        <dbReference type="Proteomes" id="UP000515847"/>
    </source>
</evidence>
<protein>
    <submittedName>
        <fullName evidence="4">Phosphorylase</fullName>
    </submittedName>
</protein>
<dbReference type="OrthoDB" id="1523230at2"/>
<dbReference type="KEGG" id="tfr:BR63_14125"/>
<dbReference type="InterPro" id="IPR000845">
    <property type="entry name" value="Nucleoside_phosphorylase_d"/>
</dbReference>
<feature type="domain" description="Nucleoside phosphorylase" evidence="3">
    <location>
        <begin position="40"/>
        <end position="249"/>
    </location>
</feature>
<keyword evidence="1" id="KW-0328">Glycosyltransferase</keyword>
<gene>
    <name evidence="4" type="ORF">BR63_14125</name>
</gene>
<dbReference type="SUPFAM" id="SSF53167">
    <property type="entry name" value="Purine and uridine phosphorylases"/>
    <property type="match status" value="1"/>
</dbReference>
<dbReference type="Gene3D" id="3.40.50.1580">
    <property type="entry name" value="Nucleoside phosphorylase domain"/>
    <property type="match status" value="1"/>
</dbReference>
<dbReference type="EMBL" id="CP045798">
    <property type="protein sequence ID" value="QNB47327.1"/>
    <property type="molecule type" value="Genomic_DNA"/>
</dbReference>
<dbReference type="PANTHER" id="PTHR42679:SF2">
    <property type="entry name" value="S-METHYL-5'-THIOADENOSINE PHOSPHORYLASE"/>
    <property type="match status" value="1"/>
</dbReference>
<keyword evidence="2" id="KW-0808">Transferase</keyword>
<dbReference type="InterPro" id="IPR035994">
    <property type="entry name" value="Nucleoside_phosphorylase_sf"/>
</dbReference>
<dbReference type="PANTHER" id="PTHR42679">
    <property type="entry name" value="S-METHYL-5'-THIOADENOSINE PHOSPHORYLASE"/>
    <property type="match status" value="1"/>
</dbReference>
<dbReference type="Pfam" id="PF01048">
    <property type="entry name" value="PNP_UDP_1"/>
    <property type="match status" value="1"/>
</dbReference>
<dbReference type="Proteomes" id="UP000515847">
    <property type="component" value="Chromosome"/>
</dbReference>